<dbReference type="InterPro" id="IPR018276">
    <property type="entry name" value="DDA1_dom"/>
</dbReference>
<evidence type="ECO:0000256" key="9">
    <source>
        <dbReference type="SAM" id="MobiDB-lite"/>
    </source>
</evidence>
<keyword evidence="10" id="KW-1133">Transmembrane helix</keyword>
<feature type="region of interest" description="Disordered" evidence="9">
    <location>
        <begin position="261"/>
        <end position="280"/>
    </location>
</feature>
<organism evidence="12 13">
    <name type="scientific">Camellia sinensis var. sinensis</name>
    <name type="common">China tea</name>
    <dbReference type="NCBI Taxonomy" id="542762"/>
    <lineage>
        <taxon>Eukaryota</taxon>
        <taxon>Viridiplantae</taxon>
        <taxon>Streptophyta</taxon>
        <taxon>Embryophyta</taxon>
        <taxon>Tracheophyta</taxon>
        <taxon>Spermatophyta</taxon>
        <taxon>Magnoliopsida</taxon>
        <taxon>eudicotyledons</taxon>
        <taxon>Gunneridae</taxon>
        <taxon>Pentapetalae</taxon>
        <taxon>asterids</taxon>
        <taxon>Ericales</taxon>
        <taxon>Theaceae</taxon>
        <taxon>Camellia</taxon>
    </lineage>
</organism>
<feature type="region of interest" description="Disordered" evidence="9">
    <location>
        <begin position="564"/>
        <end position="588"/>
    </location>
</feature>
<feature type="domain" description="Protein kinase" evidence="11">
    <location>
        <begin position="21"/>
        <end position="399"/>
    </location>
</feature>
<keyword evidence="3" id="KW-0808">Transferase</keyword>
<evidence type="ECO:0000313" key="13">
    <source>
        <dbReference type="Proteomes" id="UP000306102"/>
    </source>
</evidence>
<dbReference type="PROSITE" id="PS50011">
    <property type="entry name" value="PROTEIN_KINASE_DOM"/>
    <property type="match status" value="1"/>
</dbReference>
<evidence type="ECO:0000256" key="10">
    <source>
        <dbReference type="SAM" id="Phobius"/>
    </source>
</evidence>
<comment type="catalytic activity">
    <reaction evidence="7">
        <text>L-threonyl-[protein] + ATP = O-phospho-L-threonyl-[protein] + ADP + H(+)</text>
        <dbReference type="Rhea" id="RHEA:46608"/>
        <dbReference type="Rhea" id="RHEA-COMP:11060"/>
        <dbReference type="Rhea" id="RHEA-COMP:11605"/>
        <dbReference type="ChEBI" id="CHEBI:15378"/>
        <dbReference type="ChEBI" id="CHEBI:30013"/>
        <dbReference type="ChEBI" id="CHEBI:30616"/>
        <dbReference type="ChEBI" id="CHEBI:61977"/>
        <dbReference type="ChEBI" id="CHEBI:456216"/>
        <dbReference type="EC" id="2.7.11.1"/>
    </reaction>
</comment>
<dbReference type="Pfam" id="PF00069">
    <property type="entry name" value="Pkinase"/>
    <property type="match status" value="1"/>
</dbReference>
<dbReference type="InterPro" id="IPR011009">
    <property type="entry name" value="Kinase-like_dom_sf"/>
</dbReference>
<feature type="compositionally biased region" description="Polar residues" evidence="9">
    <location>
        <begin position="325"/>
        <end position="340"/>
    </location>
</feature>
<evidence type="ECO:0000256" key="1">
    <source>
        <dbReference type="ARBA" id="ARBA00012513"/>
    </source>
</evidence>
<feature type="region of interest" description="Disordered" evidence="9">
    <location>
        <begin position="521"/>
        <end position="547"/>
    </location>
</feature>
<evidence type="ECO:0000256" key="7">
    <source>
        <dbReference type="ARBA" id="ARBA00047899"/>
    </source>
</evidence>
<feature type="compositionally biased region" description="Basic and acidic residues" evidence="9">
    <location>
        <begin position="531"/>
        <end position="547"/>
    </location>
</feature>
<evidence type="ECO:0000313" key="12">
    <source>
        <dbReference type="EMBL" id="THG15966.1"/>
    </source>
</evidence>
<keyword evidence="5" id="KW-0418">Kinase</keyword>
<dbReference type="GO" id="GO:0004674">
    <property type="term" value="F:protein serine/threonine kinase activity"/>
    <property type="evidence" value="ECO:0007669"/>
    <property type="project" value="UniProtKB-KW"/>
</dbReference>
<dbReference type="PANTHER" id="PTHR27002:SF841">
    <property type="entry name" value="RECEPTOR-LIKE SERINE_THREONINE-PROTEIN KINASE"/>
    <property type="match status" value="1"/>
</dbReference>
<dbReference type="PROSITE" id="PS00108">
    <property type="entry name" value="PROTEIN_KINASE_ST"/>
    <property type="match status" value="1"/>
</dbReference>
<dbReference type="STRING" id="542762.A0A4S4EJ73"/>
<feature type="region of interest" description="Disordered" evidence="9">
    <location>
        <begin position="374"/>
        <end position="487"/>
    </location>
</feature>
<dbReference type="EC" id="2.7.11.1" evidence="1"/>
<dbReference type="SUPFAM" id="SSF56112">
    <property type="entry name" value="Protein kinase-like (PK-like)"/>
    <property type="match status" value="1"/>
</dbReference>
<keyword evidence="10" id="KW-0812">Transmembrane</keyword>
<feature type="compositionally biased region" description="Low complexity" evidence="9">
    <location>
        <begin position="434"/>
        <end position="451"/>
    </location>
</feature>
<keyword evidence="4" id="KW-0547">Nucleotide-binding</keyword>
<dbReference type="GO" id="GO:0005524">
    <property type="term" value="F:ATP binding"/>
    <property type="evidence" value="ECO:0007669"/>
    <property type="project" value="UniProtKB-KW"/>
</dbReference>
<evidence type="ECO:0000256" key="6">
    <source>
        <dbReference type="ARBA" id="ARBA00022840"/>
    </source>
</evidence>
<dbReference type="InterPro" id="IPR000719">
    <property type="entry name" value="Prot_kinase_dom"/>
</dbReference>
<evidence type="ECO:0000256" key="2">
    <source>
        <dbReference type="ARBA" id="ARBA00022527"/>
    </source>
</evidence>
<protein>
    <recommendedName>
        <fullName evidence="1">non-specific serine/threonine protein kinase</fullName>
        <ecNumber evidence="1">2.7.11.1</ecNumber>
    </recommendedName>
</protein>
<keyword evidence="6" id="KW-0067">ATP-binding</keyword>
<dbReference type="FunFam" id="1.10.510.10:FF:001023">
    <property type="entry name" value="Os07g0541700 protein"/>
    <property type="match status" value="1"/>
</dbReference>
<gene>
    <name evidence="12" type="ORF">TEA_029925</name>
</gene>
<proteinExistence type="predicted"/>
<evidence type="ECO:0000256" key="3">
    <source>
        <dbReference type="ARBA" id="ARBA00022679"/>
    </source>
</evidence>
<feature type="compositionally biased region" description="Polar residues" evidence="9">
    <location>
        <begin position="457"/>
        <end position="470"/>
    </location>
</feature>
<evidence type="ECO:0000256" key="4">
    <source>
        <dbReference type="ARBA" id="ARBA00022741"/>
    </source>
</evidence>
<dbReference type="InterPro" id="IPR008271">
    <property type="entry name" value="Ser/Thr_kinase_AS"/>
</dbReference>
<feature type="compositionally biased region" description="Basic and acidic residues" evidence="9">
    <location>
        <begin position="374"/>
        <end position="384"/>
    </location>
</feature>
<keyword evidence="13" id="KW-1185">Reference proteome</keyword>
<dbReference type="GO" id="GO:0005886">
    <property type="term" value="C:plasma membrane"/>
    <property type="evidence" value="ECO:0007669"/>
    <property type="project" value="TreeGrafter"/>
</dbReference>
<evidence type="ECO:0000256" key="8">
    <source>
        <dbReference type="ARBA" id="ARBA00048679"/>
    </source>
</evidence>
<dbReference type="EMBL" id="SDRB02004376">
    <property type="protein sequence ID" value="THG15966.1"/>
    <property type="molecule type" value="Genomic_DNA"/>
</dbReference>
<comment type="caution">
    <text evidence="12">The sequence shown here is derived from an EMBL/GenBank/DDBJ whole genome shotgun (WGS) entry which is preliminary data.</text>
</comment>
<dbReference type="Proteomes" id="UP000306102">
    <property type="component" value="Unassembled WGS sequence"/>
</dbReference>
<dbReference type="PANTHER" id="PTHR27002">
    <property type="entry name" value="RECEPTOR-LIKE SERINE/THREONINE-PROTEIN KINASE SD1-8"/>
    <property type="match status" value="1"/>
</dbReference>
<dbReference type="AlphaFoldDB" id="A0A4S4EJ73"/>
<dbReference type="Pfam" id="PF18592">
    <property type="entry name" value="Tho1_MOS11_C"/>
    <property type="match status" value="1"/>
</dbReference>
<reference evidence="12 13" key="1">
    <citation type="journal article" date="2018" name="Proc. Natl. Acad. Sci. U.S.A.">
        <title>Draft genome sequence of Camellia sinensis var. sinensis provides insights into the evolution of the tea genome and tea quality.</title>
        <authorList>
            <person name="Wei C."/>
            <person name="Yang H."/>
            <person name="Wang S."/>
            <person name="Zhao J."/>
            <person name="Liu C."/>
            <person name="Gao L."/>
            <person name="Xia E."/>
            <person name="Lu Y."/>
            <person name="Tai Y."/>
            <person name="She G."/>
            <person name="Sun J."/>
            <person name="Cao H."/>
            <person name="Tong W."/>
            <person name="Gao Q."/>
            <person name="Li Y."/>
            <person name="Deng W."/>
            <person name="Jiang X."/>
            <person name="Wang W."/>
            <person name="Chen Q."/>
            <person name="Zhang S."/>
            <person name="Li H."/>
            <person name="Wu J."/>
            <person name="Wang P."/>
            <person name="Li P."/>
            <person name="Shi C."/>
            <person name="Zheng F."/>
            <person name="Jian J."/>
            <person name="Huang B."/>
            <person name="Shan D."/>
            <person name="Shi M."/>
            <person name="Fang C."/>
            <person name="Yue Y."/>
            <person name="Li F."/>
            <person name="Li D."/>
            <person name="Wei S."/>
            <person name="Han B."/>
            <person name="Jiang C."/>
            <person name="Yin Y."/>
            <person name="Xia T."/>
            <person name="Zhang Z."/>
            <person name="Bennetzen J.L."/>
            <person name="Zhao S."/>
            <person name="Wan X."/>
        </authorList>
    </citation>
    <scope>NUCLEOTIDE SEQUENCE [LARGE SCALE GENOMIC DNA]</scope>
    <source>
        <strain evidence="13">cv. Shuchazao</strain>
        <tissue evidence="12">Leaf</tissue>
    </source>
</reference>
<evidence type="ECO:0000256" key="5">
    <source>
        <dbReference type="ARBA" id="ARBA00022777"/>
    </source>
</evidence>
<evidence type="ECO:0000259" key="11">
    <source>
        <dbReference type="PROSITE" id="PS50011"/>
    </source>
</evidence>
<feature type="region of interest" description="Disordered" evidence="9">
    <location>
        <begin position="325"/>
        <end position="358"/>
    </location>
</feature>
<feature type="transmembrane region" description="Helical" evidence="10">
    <location>
        <begin position="42"/>
        <end position="64"/>
    </location>
</feature>
<dbReference type="InterPro" id="IPR040746">
    <property type="entry name" value="THO1_MOS11_C"/>
</dbReference>
<dbReference type="Pfam" id="PF10172">
    <property type="entry name" value="DDA1"/>
    <property type="match status" value="1"/>
</dbReference>
<dbReference type="Gene3D" id="1.10.510.10">
    <property type="entry name" value="Transferase(Phosphotransferase) domain 1"/>
    <property type="match status" value="1"/>
</dbReference>
<name>A0A4S4EJ73_CAMSN</name>
<feature type="compositionally biased region" description="Basic and acidic residues" evidence="9">
    <location>
        <begin position="471"/>
        <end position="480"/>
    </location>
</feature>
<keyword evidence="10" id="KW-0472">Membrane</keyword>
<sequence>MHCFGDLGDLKGNDINGKDLYVRTHDSDQGGNGKLTHKSRSVIAIAAAAISTGLLLICSFGYALRRRIRSQERVDRSAHELDSNSKALVDDSNNGELLAATDNFSEANKLGEGEYSPVHKYWCPLDPSKQANLDWTKRFQIIEGITQGLIYLHEYSRLKVIHRDLKASNILLDEAMNPKILDFGTARSFGINQIEANIRTVVGTCWIYLCVQDFPGYQPTMYDAVLMLSNENASIPSPKELAFSTCRSSNTVNYPSQTFSSYSNNEGERQTHTSPLLGHHTHRRCEPPWTTNNSLAVSRFFDRIYSFPLMGSLLGDWPSFDPHNFSQLRPSDPSNPSKMTPVTYHPTHDRTLPPPNQVMSSEAKNILLRHMYEGSKELRPKRPASELLTPEHGNKHPRASASDTPPTSDTNSLTTVGGKSKISAPEHGNKHPRASASDTPPTSDTTSDTTAGGESKISVTEATANSTALKDSNDDNKKQDEEDPAVSNIQRTIRRAERFGIPVQLSEDEKRPSRVQRFGIESTVHGSDALKTSEEQKRKATEEPTRKASAEWFGLVQSEPVAGAAKKKTRLARFGSATKTDPLEADNQ</sequence>
<comment type="catalytic activity">
    <reaction evidence="8">
        <text>L-seryl-[protein] + ATP = O-phospho-L-seryl-[protein] + ADP + H(+)</text>
        <dbReference type="Rhea" id="RHEA:17989"/>
        <dbReference type="Rhea" id="RHEA-COMP:9863"/>
        <dbReference type="Rhea" id="RHEA-COMP:11604"/>
        <dbReference type="ChEBI" id="CHEBI:15378"/>
        <dbReference type="ChEBI" id="CHEBI:29999"/>
        <dbReference type="ChEBI" id="CHEBI:30616"/>
        <dbReference type="ChEBI" id="CHEBI:83421"/>
        <dbReference type="ChEBI" id="CHEBI:456216"/>
        <dbReference type="EC" id="2.7.11.1"/>
    </reaction>
</comment>
<keyword evidence="2" id="KW-0723">Serine/threonine-protein kinase</keyword>
<feature type="compositionally biased region" description="Polar residues" evidence="9">
    <location>
        <begin position="401"/>
        <end position="417"/>
    </location>
</feature>
<accession>A0A4S4EJ73</accession>